<feature type="domain" description="HTH lysR-type" evidence="5">
    <location>
        <begin position="15"/>
        <end position="72"/>
    </location>
</feature>
<dbReference type="RefSeq" id="WP_314283797.1">
    <property type="nucleotide sequence ID" value="NZ_JAVVDO010000038.1"/>
</dbReference>
<comment type="caution">
    <text evidence="6">The sequence shown here is derived from an EMBL/GenBank/DDBJ whole genome shotgun (WGS) entry which is preliminary data.</text>
</comment>
<evidence type="ECO:0000259" key="5">
    <source>
        <dbReference type="PROSITE" id="PS50931"/>
    </source>
</evidence>
<dbReference type="Gene3D" id="1.10.10.10">
    <property type="entry name" value="Winged helix-like DNA-binding domain superfamily/Winged helix DNA-binding domain"/>
    <property type="match status" value="1"/>
</dbReference>
<proteinExistence type="inferred from homology"/>
<organism evidence="6 7">
    <name type="scientific">Roseomonas gilardii</name>
    <dbReference type="NCBI Taxonomy" id="257708"/>
    <lineage>
        <taxon>Bacteria</taxon>
        <taxon>Pseudomonadati</taxon>
        <taxon>Pseudomonadota</taxon>
        <taxon>Alphaproteobacteria</taxon>
        <taxon>Acetobacterales</taxon>
        <taxon>Roseomonadaceae</taxon>
        <taxon>Roseomonas</taxon>
    </lineage>
</organism>
<dbReference type="SUPFAM" id="SSF53850">
    <property type="entry name" value="Periplasmic binding protein-like II"/>
    <property type="match status" value="1"/>
</dbReference>
<keyword evidence="3" id="KW-0238">DNA-binding</keyword>
<dbReference type="PRINTS" id="PR00039">
    <property type="entry name" value="HTHLYSR"/>
</dbReference>
<comment type="similarity">
    <text evidence="1">Belongs to the LysR transcriptional regulatory family.</text>
</comment>
<gene>
    <name evidence="6" type="ORF">RQ831_17630</name>
</gene>
<evidence type="ECO:0000256" key="2">
    <source>
        <dbReference type="ARBA" id="ARBA00023015"/>
    </source>
</evidence>
<accession>A0ABU3MJI5</accession>
<dbReference type="InterPro" id="IPR036388">
    <property type="entry name" value="WH-like_DNA-bd_sf"/>
</dbReference>
<dbReference type="InterPro" id="IPR000847">
    <property type="entry name" value="LysR_HTH_N"/>
</dbReference>
<dbReference type="Proteomes" id="UP001258945">
    <property type="component" value="Unassembled WGS sequence"/>
</dbReference>
<dbReference type="Pfam" id="PF03466">
    <property type="entry name" value="LysR_substrate"/>
    <property type="match status" value="1"/>
</dbReference>
<dbReference type="InterPro" id="IPR036390">
    <property type="entry name" value="WH_DNA-bd_sf"/>
</dbReference>
<keyword evidence="2" id="KW-0805">Transcription regulation</keyword>
<dbReference type="Pfam" id="PF00126">
    <property type="entry name" value="HTH_1"/>
    <property type="match status" value="1"/>
</dbReference>
<evidence type="ECO:0000313" key="7">
    <source>
        <dbReference type="Proteomes" id="UP001258945"/>
    </source>
</evidence>
<dbReference type="CDD" id="cd08422">
    <property type="entry name" value="PBP2_CrgA_like"/>
    <property type="match status" value="1"/>
</dbReference>
<reference evidence="6 7" key="1">
    <citation type="journal article" date="2019" name="Microb. Pathog.">
        <title>Comparison of VITEK 2, MALDI-TOF MS, 16S rRNA gene sequencing, and whole-genome sequencing for identification of Roseomonas mucosa.</title>
        <authorList>
            <person name="Rudolph W.W."/>
            <person name="Gunzer F."/>
            <person name="Trauth M."/>
            <person name="Bunk B."/>
            <person name="Bigge R."/>
            <person name="Schrottner P."/>
        </authorList>
    </citation>
    <scope>NUCLEOTIDE SEQUENCE [LARGE SCALE GENOMIC DNA]</scope>
    <source>
        <strain evidence="6 7">DSM 103800</strain>
    </source>
</reference>
<keyword evidence="4" id="KW-0804">Transcription</keyword>
<evidence type="ECO:0000256" key="4">
    <source>
        <dbReference type="ARBA" id="ARBA00023163"/>
    </source>
</evidence>
<dbReference type="Gene3D" id="3.40.190.290">
    <property type="match status" value="1"/>
</dbReference>
<dbReference type="SUPFAM" id="SSF46785">
    <property type="entry name" value="Winged helix' DNA-binding domain"/>
    <property type="match status" value="1"/>
</dbReference>
<name>A0ABU3MJI5_9PROT</name>
<protein>
    <submittedName>
        <fullName evidence="6">LysR family transcriptional regulator</fullName>
    </submittedName>
</protein>
<sequence>METHRFRKCAVARLPDLEAWAVFAKVAETGSFTRAADELGLSKATVSKAVARLETRLGASLLNRTSRRLSLTESGREASASAGRILAEGEAIEARLTAQSHEPRGTVRLAAPMSFGIAHVAPLLPELLTRYRRMSVDLHLSDELVDLIGGGFDLALRIATLEDSSLRARKLCRVRRLLVGAPSYFDAQGAPRHPSEIEAHDCLGYAYLPTPERWRFHHASGEEVSVKPVGSLRVNNANAMLPMLLAGMGIGIQPEFLVSELLKAGRLQVAMPDWSMTPIALNIVSPFSAQRPARVGVVVDFLAERLSAAEWALGQGEEKVASG</sequence>
<dbReference type="PANTHER" id="PTHR30537:SF5">
    <property type="entry name" value="HTH-TYPE TRANSCRIPTIONAL ACTIVATOR TTDR-RELATED"/>
    <property type="match status" value="1"/>
</dbReference>
<dbReference type="EMBL" id="JAVVDO010000038">
    <property type="protein sequence ID" value="MDT8332880.1"/>
    <property type="molecule type" value="Genomic_DNA"/>
</dbReference>
<evidence type="ECO:0000256" key="1">
    <source>
        <dbReference type="ARBA" id="ARBA00009437"/>
    </source>
</evidence>
<evidence type="ECO:0000256" key="3">
    <source>
        <dbReference type="ARBA" id="ARBA00023125"/>
    </source>
</evidence>
<keyword evidence="7" id="KW-1185">Reference proteome</keyword>
<dbReference type="PROSITE" id="PS50931">
    <property type="entry name" value="HTH_LYSR"/>
    <property type="match status" value="1"/>
</dbReference>
<dbReference type="InterPro" id="IPR005119">
    <property type="entry name" value="LysR_subst-bd"/>
</dbReference>
<dbReference type="PANTHER" id="PTHR30537">
    <property type="entry name" value="HTH-TYPE TRANSCRIPTIONAL REGULATOR"/>
    <property type="match status" value="1"/>
</dbReference>
<dbReference type="InterPro" id="IPR058163">
    <property type="entry name" value="LysR-type_TF_proteobact-type"/>
</dbReference>
<evidence type="ECO:0000313" key="6">
    <source>
        <dbReference type="EMBL" id="MDT8332880.1"/>
    </source>
</evidence>